<organism evidence="1">
    <name type="scientific">uncultured Gemmatimonadaceae bacterium</name>
    <dbReference type="NCBI Taxonomy" id="246130"/>
    <lineage>
        <taxon>Bacteria</taxon>
        <taxon>Pseudomonadati</taxon>
        <taxon>Gemmatimonadota</taxon>
        <taxon>Gemmatimonadia</taxon>
        <taxon>Gemmatimonadales</taxon>
        <taxon>Gemmatimonadaceae</taxon>
        <taxon>environmental samples</taxon>
    </lineage>
</organism>
<reference evidence="1" key="1">
    <citation type="submission" date="2020-02" db="EMBL/GenBank/DDBJ databases">
        <authorList>
            <person name="Meier V. D."/>
        </authorList>
    </citation>
    <scope>NUCLEOTIDE SEQUENCE</scope>
    <source>
        <strain evidence="1">AVDCRST_MAG40</strain>
    </source>
</reference>
<dbReference type="InterPro" id="IPR011051">
    <property type="entry name" value="RmlC_Cupin_sf"/>
</dbReference>
<dbReference type="InterPro" id="IPR006311">
    <property type="entry name" value="TAT_signal"/>
</dbReference>
<dbReference type="PROSITE" id="PS51318">
    <property type="entry name" value="TAT"/>
    <property type="match status" value="1"/>
</dbReference>
<gene>
    <name evidence="1" type="ORF">AVDCRST_MAG40-1178</name>
</gene>
<proteinExistence type="predicted"/>
<dbReference type="InterPro" id="IPR014710">
    <property type="entry name" value="RmlC-like_jellyroll"/>
</dbReference>
<protein>
    <submittedName>
        <fullName evidence="1">Uncharacterized protein</fullName>
    </submittedName>
</protein>
<dbReference type="EMBL" id="CADCTX010000354">
    <property type="protein sequence ID" value="CAA9314871.1"/>
    <property type="molecule type" value="Genomic_DNA"/>
</dbReference>
<accession>A0A6J4KTF1</accession>
<name>A0A6J4KTF1_9BACT</name>
<dbReference type="AlphaFoldDB" id="A0A6J4KTF1"/>
<dbReference type="Gene3D" id="2.60.120.10">
    <property type="entry name" value="Jelly Rolls"/>
    <property type="match status" value="1"/>
</dbReference>
<evidence type="ECO:0000313" key="1">
    <source>
        <dbReference type="EMBL" id="CAA9314871.1"/>
    </source>
</evidence>
<dbReference type="SUPFAM" id="SSF51182">
    <property type="entry name" value="RmlC-like cupins"/>
    <property type="match status" value="1"/>
</dbReference>
<sequence>MSDTIPPPSPTIPTSSVAAVPPATLSRRRGLAAVAIRASVSFLVLGSFLVPPPPAAARQALVITPLVERTVAELPPGPLFWRIETFPSLAQAQAAAGPTALVTEAAGRVWLFTLGPAGGASPGGAKAAEVGPIPEVSAPRYLLRINDLSGPPGGATPVHTHPGSEAFYVLAGETSQRTPHGVASIAAGQSMVGHGADTVMQVSNSSPARDLHALVMFVVDATKPFTSPASFQ</sequence>